<name>A0AAD3H1R0_9STRA</name>
<dbReference type="PANTHER" id="PTHR43176:SF3">
    <property type="entry name" value="3-HYDROXYISOBUTYRYL-COA HYDROLASE, MITOCHONDRIAL"/>
    <property type="match status" value="1"/>
</dbReference>
<keyword evidence="6" id="KW-1185">Reference proteome</keyword>
<reference evidence="5 6" key="1">
    <citation type="journal article" date="2021" name="Sci. Rep.">
        <title>The genome of the diatom Chaetoceros tenuissimus carries an ancient integrated fragment of an extant virus.</title>
        <authorList>
            <person name="Hongo Y."/>
            <person name="Kimura K."/>
            <person name="Takaki Y."/>
            <person name="Yoshida Y."/>
            <person name="Baba S."/>
            <person name="Kobayashi G."/>
            <person name="Nagasaki K."/>
            <person name="Hano T."/>
            <person name="Tomaru Y."/>
        </authorList>
    </citation>
    <scope>NUCLEOTIDE SEQUENCE [LARGE SCALE GENOMIC DNA]</scope>
    <source>
        <strain evidence="5 6">NIES-3715</strain>
    </source>
</reference>
<dbReference type="Proteomes" id="UP001054902">
    <property type="component" value="Unassembled WGS sequence"/>
</dbReference>
<dbReference type="EMBL" id="BLLK01000022">
    <property type="protein sequence ID" value="GFH46684.1"/>
    <property type="molecule type" value="Genomic_DNA"/>
</dbReference>
<gene>
    <name evidence="5" type="ORF">CTEN210_03158</name>
</gene>
<organism evidence="5 6">
    <name type="scientific">Chaetoceros tenuissimus</name>
    <dbReference type="NCBI Taxonomy" id="426638"/>
    <lineage>
        <taxon>Eukaryota</taxon>
        <taxon>Sar</taxon>
        <taxon>Stramenopiles</taxon>
        <taxon>Ochrophyta</taxon>
        <taxon>Bacillariophyta</taxon>
        <taxon>Coscinodiscophyceae</taxon>
        <taxon>Chaetocerotophycidae</taxon>
        <taxon>Chaetocerotales</taxon>
        <taxon>Chaetocerotaceae</taxon>
        <taxon>Chaetoceros</taxon>
    </lineage>
</organism>
<accession>A0AAD3H1R0</accession>
<protein>
    <recommendedName>
        <fullName evidence="2">3-hydroxyisobutyryl-CoA hydrolase</fullName>
        <ecNumber evidence="2">3.1.2.4</ecNumber>
    </recommendedName>
</protein>
<comment type="catalytic activity">
    <reaction evidence="1">
        <text>3-hydroxy-2-methylpropanoyl-CoA + H2O = 3-hydroxy-2-methylpropanoate + CoA + H(+)</text>
        <dbReference type="Rhea" id="RHEA:20888"/>
        <dbReference type="ChEBI" id="CHEBI:11805"/>
        <dbReference type="ChEBI" id="CHEBI:15377"/>
        <dbReference type="ChEBI" id="CHEBI:15378"/>
        <dbReference type="ChEBI" id="CHEBI:57287"/>
        <dbReference type="ChEBI" id="CHEBI:57340"/>
        <dbReference type="EC" id="3.1.2.4"/>
    </reaction>
</comment>
<proteinExistence type="predicted"/>
<evidence type="ECO:0000313" key="6">
    <source>
        <dbReference type="Proteomes" id="UP001054902"/>
    </source>
</evidence>
<comment type="caution">
    <text evidence="5">The sequence shown here is derived from an EMBL/GenBank/DDBJ whole genome shotgun (WGS) entry which is preliminary data.</text>
</comment>
<dbReference type="PANTHER" id="PTHR43176">
    <property type="entry name" value="3-HYDROXYISOBUTYRYL-COA HYDROLASE-RELATED"/>
    <property type="match status" value="1"/>
</dbReference>
<evidence type="ECO:0000313" key="5">
    <source>
        <dbReference type="EMBL" id="GFH46684.1"/>
    </source>
</evidence>
<dbReference type="InterPro" id="IPR029045">
    <property type="entry name" value="ClpP/crotonase-like_dom_sf"/>
</dbReference>
<dbReference type="GO" id="GO:0006574">
    <property type="term" value="P:L-valine catabolic process"/>
    <property type="evidence" value="ECO:0007669"/>
    <property type="project" value="TreeGrafter"/>
</dbReference>
<dbReference type="AlphaFoldDB" id="A0AAD3H1R0"/>
<dbReference type="GO" id="GO:0003860">
    <property type="term" value="F:3-hydroxyisobutyryl-CoA hydrolase activity"/>
    <property type="evidence" value="ECO:0007669"/>
    <property type="project" value="UniProtKB-EC"/>
</dbReference>
<dbReference type="InterPro" id="IPR032259">
    <property type="entry name" value="HIBYL-CoA-H"/>
</dbReference>
<sequence length="522" mass="57632">MSATKLSAKVVSASKLAASEALAANAPKSVLSIPSVVRQGPIPLSELAGATGKTPAALIRQVGSNRRIFVLDSNMNKDEMDGLAYRIQRLSQNTSISSILLVNNLEQDCDIDATLPSSALEMEHATDGDQSNVLSEFLGLQEGKEWIVSNGYDARELASLDANEKSHVMTAMMRLAQAIKGAKPSVFESSQEYVSKIPFVSVPHGLTSDGGYAFNMGSYVLATSQSKFRIMNPMRGLSLDPIGLSYILPRLGWEFRQPSANYPVGSILALCGYEANASDMLETGLATHFLESVGKIGALERALAELPPYRQQKLLKDPKKKYGQEDNRRMGDINAKFRNAALANIMFNFTDYDAMGQDMTNFRHQREFLLDEDPSLVLEADKANFFGDRESMLLNIAATFQHEFETQSLEGIMDQMRKHASAEANNEEETEFVNTAKAILAGMEAQSPLALSATHRLLKLGKTADESLESCMQREKNVQLKLFEKDDFQNWAKSGLQAGEFKDWTHKSVKEVSKDEVEELFK</sequence>
<evidence type="ECO:0000256" key="1">
    <source>
        <dbReference type="ARBA" id="ARBA00001709"/>
    </source>
</evidence>
<evidence type="ECO:0000259" key="4">
    <source>
        <dbReference type="Pfam" id="PF16113"/>
    </source>
</evidence>
<evidence type="ECO:0000256" key="2">
    <source>
        <dbReference type="ARBA" id="ARBA00011915"/>
    </source>
</evidence>
<dbReference type="Pfam" id="PF16113">
    <property type="entry name" value="ECH_2"/>
    <property type="match status" value="1"/>
</dbReference>
<dbReference type="SUPFAM" id="SSF52096">
    <property type="entry name" value="ClpP/crotonase"/>
    <property type="match status" value="1"/>
</dbReference>
<feature type="domain" description="Enoyl-CoA hydratase/isomerase" evidence="4">
    <location>
        <begin position="196"/>
        <end position="350"/>
    </location>
</feature>
<dbReference type="InterPro" id="IPR045004">
    <property type="entry name" value="ECH_dom"/>
</dbReference>
<dbReference type="Gene3D" id="3.90.226.10">
    <property type="entry name" value="2-enoyl-CoA Hydratase, Chain A, domain 1"/>
    <property type="match status" value="1"/>
</dbReference>
<evidence type="ECO:0000256" key="3">
    <source>
        <dbReference type="ARBA" id="ARBA00022801"/>
    </source>
</evidence>
<keyword evidence="3" id="KW-0378">Hydrolase</keyword>
<dbReference type="EC" id="3.1.2.4" evidence="2"/>